<accession>A0AAD7HD58</accession>
<organism evidence="1 2">
    <name type="scientific">Mycena metata</name>
    <dbReference type="NCBI Taxonomy" id="1033252"/>
    <lineage>
        <taxon>Eukaryota</taxon>
        <taxon>Fungi</taxon>
        <taxon>Dikarya</taxon>
        <taxon>Basidiomycota</taxon>
        <taxon>Agaricomycotina</taxon>
        <taxon>Agaricomycetes</taxon>
        <taxon>Agaricomycetidae</taxon>
        <taxon>Agaricales</taxon>
        <taxon>Marasmiineae</taxon>
        <taxon>Mycenaceae</taxon>
        <taxon>Mycena</taxon>
    </lineage>
</organism>
<protein>
    <submittedName>
        <fullName evidence="1">Uncharacterized protein</fullName>
    </submittedName>
</protein>
<evidence type="ECO:0000313" key="1">
    <source>
        <dbReference type="EMBL" id="KAJ7717335.1"/>
    </source>
</evidence>
<dbReference type="AlphaFoldDB" id="A0AAD7HD58"/>
<sequence length="114" mass="12674">MTSRVLLPLSLQRFVSTDSASSAPLIECRIEAECGTSAIYPGLQILTAASTHSESQTHSCIRLQCLTVSQQHLPRHTSHMLQHICKPRLMKLSLPFPGNLSNMWESSERNCGLR</sequence>
<comment type="caution">
    <text evidence="1">The sequence shown here is derived from an EMBL/GenBank/DDBJ whole genome shotgun (WGS) entry which is preliminary data.</text>
</comment>
<dbReference type="Proteomes" id="UP001215598">
    <property type="component" value="Unassembled WGS sequence"/>
</dbReference>
<name>A0AAD7HD58_9AGAR</name>
<evidence type="ECO:0000313" key="2">
    <source>
        <dbReference type="Proteomes" id="UP001215598"/>
    </source>
</evidence>
<reference evidence="1" key="1">
    <citation type="submission" date="2023-03" db="EMBL/GenBank/DDBJ databases">
        <title>Massive genome expansion in bonnet fungi (Mycena s.s.) driven by repeated elements and novel gene families across ecological guilds.</title>
        <authorList>
            <consortium name="Lawrence Berkeley National Laboratory"/>
            <person name="Harder C.B."/>
            <person name="Miyauchi S."/>
            <person name="Viragh M."/>
            <person name="Kuo A."/>
            <person name="Thoen E."/>
            <person name="Andreopoulos B."/>
            <person name="Lu D."/>
            <person name="Skrede I."/>
            <person name="Drula E."/>
            <person name="Henrissat B."/>
            <person name="Morin E."/>
            <person name="Kohler A."/>
            <person name="Barry K."/>
            <person name="LaButti K."/>
            <person name="Morin E."/>
            <person name="Salamov A."/>
            <person name="Lipzen A."/>
            <person name="Mereny Z."/>
            <person name="Hegedus B."/>
            <person name="Baldrian P."/>
            <person name="Stursova M."/>
            <person name="Weitz H."/>
            <person name="Taylor A."/>
            <person name="Grigoriev I.V."/>
            <person name="Nagy L.G."/>
            <person name="Martin F."/>
            <person name="Kauserud H."/>
        </authorList>
    </citation>
    <scope>NUCLEOTIDE SEQUENCE</scope>
    <source>
        <strain evidence="1">CBHHK182m</strain>
    </source>
</reference>
<proteinExistence type="predicted"/>
<dbReference type="EMBL" id="JARKIB010000278">
    <property type="protein sequence ID" value="KAJ7717335.1"/>
    <property type="molecule type" value="Genomic_DNA"/>
</dbReference>
<keyword evidence="2" id="KW-1185">Reference proteome</keyword>
<gene>
    <name evidence="1" type="ORF">B0H16DRAFT_439433</name>
</gene>